<evidence type="ECO:0000259" key="3">
    <source>
        <dbReference type="Pfam" id="PF10342"/>
    </source>
</evidence>
<evidence type="ECO:0000256" key="1">
    <source>
        <dbReference type="ARBA" id="ARBA00022729"/>
    </source>
</evidence>
<organism evidence="4 5">
    <name type="scientific">Marivirga salinarum</name>
    <dbReference type="NCBI Taxonomy" id="3059078"/>
    <lineage>
        <taxon>Bacteria</taxon>
        <taxon>Pseudomonadati</taxon>
        <taxon>Bacteroidota</taxon>
        <taxon>Cytophagia</taxon>
        <taxon>Cytophagales</taxon>
        <taxon>Marivirgaceae</taxon>
        <taxon>Marivirga</taxon>
    </lineage>
</organism>
<keyword evidence="1" id="KW-0732">Signal</keyword>
<keyword evidence="2" id="KW-0812">Transmembrane</keyword>
<evidence type="ECO:0000256" key="2">
    <source>
        <dbReference type="SAM" id="Phobius"/>
    </source>
</evidence>
<protein>
    <submittedName>
        <fullName evidence="4">Ser-Thr-rich GPI-anchored membrane family protein</fullName>
    </submittedName>
</protein>
<keyword evidence="5" id="KW-1185">Reference proteome</keyword>
<feature type="domain" description="Yeast cell wall synthesis Kre9/Knh1-like N-terminal" evidence="3">
    <location>
        <begin position="127"/>
        <end position="206"/>
    </location>
</feature>
<dbReference type="RefSeq" id="WP_308348901.1">
    <property type="nucleotide sequence ID" value="NZ_CP129971.1"/>
</dbReference>
<proteinExistence type="predicted"/>
<keyword evidence="2" id="KW-1133">Transmembrane helix</keyword>
<accession>A0AA49GDA4</accession>
<dbReference type="Pfam" id="PF10342">
    <property type="entry name" value="Kre9_KNH"/>
    <property type="match status" value="1"/>
</dbReference>
<feature type="transmembrane region" description="Helical" evidence="2">
    <location>
        <begin position="212"/>
        <end position="230"/>
    </location>
</feature>
<reference evidence="4 5" key="1">
    <citation type="submission" date="2023-08" db="EMBL/GenBank/DDBJ databases">
        <title>Comparative genomics and taxonomic characterization of three novel marine species of genus Marivirga.</title>
        <authorList>
            <person name="Muhammad N."/>
            <person name="Kim S.-G."/>
        </authorList>
    </citation>
    <scope>NUCLEOTIDE SEQUENCE [LARGE SCALE GENOMIC DNA]</scope>
    <source>
        <strain evidence="4 5">BDSF4-3</strain>
    </source>
</reference>
<sequence length="252" mass="28914">MRIFSVISKHFFLTLLGGLWVMSVHGQNVEIKEIYFEEAKVHILYKLEDSKNDRSYQINIYSSKDNFISPLQAVKGDLGVEIYPGDSKEIIWDPFEEFGQDFNDHINIEIRGRVYIPFVKLDDFNYESLKRGKSYEITWTGGASSNILNIDLYKEDNKVAVFSNIANVGEYVLNIPKKTEVGENYRLRISDKNNKDDVVFSKEFAIKRKIPLALQIAPVAIVGAGIYFLLPYLQSEESGFENPQNPPNLNEN</sequence>
<dbReference type="InterPro" id="IPR018466">
    <property type="entry name" value="Kre9/Knh1-like_N"/>
</dbReference>
<keyword evidence="2" id="KW-0472">Membrane</keyword>
<dbReference type="Proteomes" id="UP001230496">
    <property type="component" value="Chromosome"/>
</dbReference>
<dbReference type="AlphaFoldDB" id="A0AA49GDA4"/>
<gene>
    <name evidence="4" type="ORF">QYS49_14310</name>
</gene>
<dbReference type="KEGG" id="msaa:QYS49_14310"/>
<evidence type="ECO:0000313" key="4">
    <source>
        <dbReference type="EMBL" id="WKK78110.2"/>
    </source>
</evidence>
<name>A0AA49GDA4_9BACT</name>
<dbReference type="EMBL" id="CP129971">
    <property type="protein sequence ID" value="WKK78110.2"/>
    <property type="molecule type" value="Genomic_DNA"/>
</dbReference>
<evidence type="ECO:0000313" key="5">
    <source>
        <dbReference type="Proteomes" id="UP001230496"/>
    </source>
</evidence>